<name>A0AA96LFT1_9BACL</name>
<dbReference type="KEGG" id="paun:MJA45_05530"/>
<protein>
    <submittedName>
        <fullName evidence="1">Uncharacterized protein</fullName>
    </submittedName>
</protein>
<proteinExistence type="predicted"/>
<gene>
    <name evidence="1" type="ORF">MJA45_05530</name>
</gene>
<organism evidence="1 2">
    <name type="scientific">Paenibacillus aurantius</name>
    <dbReference type="NCBI Taxonomy" id="2918900"/>
    <lineage>
        <taxon>Bacteria</taxon>
        <taxon>Bacillati</taxon>
        <taxon>Bacillota</taxon>
        <taxon>Bacilli</taxon>
        <taxon>Bacillales</taxon>
        <taxon>Paenibacillaceae</taxon>
        <taxon>Paenibacillus</taxon>
    </lineage>
</organism>
<reference evidence="1 2" key="1">
    <citation type="submission" date="2022-02" db="EMBL/GenBank/DDBJ databases">
        <title>Paenibacillus sp. MBLB1776 Whole Genome Shotgun Sequencing.</title>
        <authorList>
            <person name="Hwang C.Y."/>
            <person name="Cho E.-S."/>
            <person name="Seo M.-J."/>
        </authorList>
    </citation>
    <scope>NUCLEOTIDE SEQUENCE [LARGE SCALE GENOMIC DNA]</scope>
    <source>
        <strain evidence="1 2">MBLB1776</strain>
    </source>
</reference>
<sequence>MNENGPLPQEGRFFVVGSTDGPAGKELFVPRMTIRLEEALTSADGLFLFGLDLVTFFTEDSVLLLYTEGRSRTRKR</sequence>
<dbReference type="AlphaFoldDB" id="A0AA96LFT1"/>
<dbReference type="RefSeq" id="WP_315606272.1">
    <property type="nucleotide sequence ID" value="NZ_CP130318.1"/>
</dbReference>
<evidence type="ECO:0000313" key="1">
    <source>
        <dbReference type="EMBL" id="WNQ12495.1"/>
    </source>
</evidence>
<evidence type="ECO:0000313" key="2">
    <source>
        <dbReference type="Proteomes" id="UP001305702"/>
    </source>
</evidence>
<keyword evidence="2" id="KW-1185">Reference proteome</keyword>
<dbReference type="Proteomes" id="UP001305702">
    <property type="component" value="Chromosome"/>
</dbReference>
<accession>A0AA96LFT1</accession>
<dbReference type="EMBL" id="CP130318">
    <property type="protein sequence ID" value="WNQ12495.1"/>
    <property type="molecule type" value="Genomic_DNA"/>
</dbReference>